<reference evidence="3" key="1">
    <citation type="submission" date="2021-01" db="EMBL/GenBank/DDBJ databases">
        <authorList>
            <person name="Corre E."/>
            <person name="Pelletier E."/>
            <person name="Niang G."/>
            <person name="Scheremetjew M."/>
            <person name="Finn R."/>
            <person name="Kale V."/>
            <person name="Holt S."/>
            <person name="Cochrane G."/>
            <person name="Meng A."/>
            <person name="Brown T."/>
            <person name="Cohen L."/>
        </authorList>
    </citation>
    <scope>NUCLEOTIDE SEQUENCE</scope>
    <source>
        <strain evidence="3">GSO104</strain>
    </source>
</reference>
<evidence type="ECO:0000313" key="3">
    <source>
        <dbReference type="EMBL" id="CAE4602461.1"/>
    </source>
</evidence>
<dbReference type="AlphaFoldDB" id="A0A7S4R3N0"/>
<proteinExistence type="predicted"/>
<protein>
    <recommendedName>
        <fullName evidence="2">DUF6824 domain-containing protein</fullName>
    </recommendedName>
</protein>
<feature type="compositionally biased region" description="Low complexity" evidence="1">
    <location>
        <begin position="390"/>
        <end position="399"/>
    </location>
</feature>
<feature type="region of interest" description="Disordered" evidence="1">
    <location>
        <begin position="390"/>
        <end position="428"/>
    </location>
</feature>
<evidence type="ECO:0000256" key="1">
    <source>
        <dbReference type="SAM" id="MobiDB-lite"/>
    </source>
</evidence>
<accession>A0A7S4R3N0</accession>
<evidence type="ECO:0000259" key="2">
    <source>
        <dbReference type="Pfam" id="PF20710"/>
    </source>
</evidence>
<feature type="compositionally biased region" description="Low complexity" evidence="1">
    <location>
        <begin position="197"/>
        <end position="206"/>
    </location>
</feature>
<dbReference type="InterPro" id="IPR049227">
    <property type="entry name" value="DUF6824"/>
</dbReference>
<feature type="domain" description="DUF6824" evidence="2">
    <location>
        <begin position="307"/>
        <end position="381"/>
    </location>
</feature>
<gene>
    <name evidence="3" type="ORF">DBRI00130_LOCUS12434</name>
</gene>
<organism evidence="3">
    <name type="scientific">Ditylum brightwellii</name>
    <dbReference type="NCBI Taxonomy" id="49249"/>
    <lineage>
        <taxon>Eukaryota</taxon>
        <taxon>Sar</taxon>
        <taxon>Stramenopiles</taxon>
        <taxon>Ochrophyta</taxon>
        <taxon>Bacillariophyta</taxon>
        <taxon>Mediophyceae</taxon>
        <taxon>Lithodesmiophycidae</taxon>
        <taxon>Lithodesmiales</taxon>
        <taxon>Lithodesmiaceae</taxon>
        <taxon>Ditylum</taxon>
    </lineage>
</organism>
<feature type="region of interest" description="Disordered" evidence="1">
    <location>
        <begin position="190"/>
        <end position="216"/>
    </location>
</feature>
<feature type="compositionally biased region" description="Polar residues" evidence="1">
    <location>
        <begin position="405"/>
        <end position="417"/>
    </location>
</feature>
<sequence length="461" mass="51928">MESKKFTNYDVLLVLSPSDTTTTNNLSKKEDYNWRPNQKFTVHFAVSDHIGNNRFTVLLNLHRDSYKQAIDSDDEDKCHGIIQTLVDAICDKCVGRLLEKTKTSSKNGSEYFYRDLGDGKEARDILRAALLQSTIDVYNAIDDEPKAAREEQYLDTDLIHHRSSKRLSTAIDDFTKKYFVGIMIGSLNDGDDEDNANKNNSKNETSNNDDDWKKSVKRRRSSRLSFLLLSDMAGNMLNPKVSRCKRGFRRFSSLFRPAIATIEVTNYDVFCAFERDENGVHPILPPASTSGPPSIAAASSNQPKLTHTTDHVGNARISIMVDLQREKYKEAVACQNYSEQTKIIDDIIGTHKDSCLGRFLVQNAETGFYHELSRERAMASVEDLLFSSSSSPLSSSSSSKGKIHAQSSGSNTTNLSLQPIPCPSKESSFHSAAIQTLLRRKQVKDIFDHQQQEREQHQTQH</sequence>
<dbReference type="Pfam" id="PF20710">
    <property type="entry name" value="DUF6824"/>
    <property type="match status" value="1"/>
</dbReference>
<dbReference type="EMBL" id="HBNS01015487">
    <property type="protein sequence ID" value="CAE4602461.1"/>
    <property type="molecule type" value="Transcribed_RNA"/>
</dbReference>
<name>A0A7S4R3N0_9STRA</name>